<proteinExistence type="predicted"/>
<dbReference type="SUPFAM" id="SSF51182">
    <property type="entry name" value="RmlC-like cupins"/>
    <property type="match status" value="1"/>
</dbReference>
<dbReference type="InterPro" id="IPR039935">
    <property type="entry name" value="YML079W-like"/>
</dbReference>
<evidence type="ECO:0000313" key="2">
    <source>
        <dbReference type="EMBL" id="CAK9205060.1"/>
    </source>
</evidence>
<dbReference type="CDD" id="cd06121">
    <property type="entry name" value="cupin_YML079wp"/>
    <property type="match status" value="1"/>
</dbReference>
<evidence type="ECO:0000259" key="1">
    <source>
        <dbReference type="Pfam" id="PF06172"/>
    </source>
</evidence>
<dbReference type="PANTHER" id="PTHR33387">
    <property type="entry name" value="RMLC-LIKE JELLY ROLL FOLD PROTEIN"/>
    <property type="match status" value="1"/>
</dbReference>
<protein>
    <recommendedName>
        <fullName evidence="1">DUF985 domain-containing protein</fullName>
    </recommendedName>
</protein>
<name>A0ABP0TXR7_9BRYO</name>
<dbReference type="InterPro" id="IPR014710">
    <property type="entry name" value="RmlC-like_jellyroll"/>
</dbReference>
<dbReference type="Pfam" id="PF06172">
    <property type="entry name" value="Cupin_5"/>
    <property type="match status" value="1"/>
</dbReference>
<dbReference type="EMBL" id="OZ019906">
    <property type="protein sequence ID" value="CAK9205060.1"/>
    <property type="molecule type" value="Genomic_DNA"/>
</dbReference>
<gene>
    <name evidence="2" type="ORF">CSSPTR1EN2_LOCUS7697</name>
</gene>
<keyword evidence="3" id="KW-1185">Reference proteome</keyword>
<reference evidence="2" key="1">
    <citation type="submission" date="2024-02" db="EMBL/GenBank/DDBJ databases">
        <authorList>
            <consortium name="ELIXIR-Norway"/>
            <consortium name="Elixir Norway"/>
        </authorList>
    </citation>
    <scope>NUCLEOTIDE SEQUENCE</scope>
</reference>
<dbReference type="InterPro" id="IPR011051">
    <property type="entry name" value="RmlC_Cupin_sf"/>
</dbReference>
<accession>A0ABP0TXR7</accession>
<dbReference type="PANTHER" id="PTHR33387:SF3">
    <property type="entry name" value="DUF985 DOMAIN-CONTAINING PROTEIN"/>
    <property type="match status" value="1"/>
</dbReference>
<feature type="domain" description="DUF985" evidence="1">
    <location>
        <begin position="14"/>
        <end position="174"/>
    </location>
</feature>
<sequence>MAGVMTTTTTATEMCKLLNLVPHPGGGFYKESFRDSDISLSADSLPPRYKVERPVSSAIYFLMPAGTVSCIHRIPCTELWHFYAGDPMTVFELDEEGNMKHIVLGMDIAAGQTPQYKTKPMVWFGAYPTKDIAEFPEDGSNPLVKAAPRDPEYHYSLIGCTCAPAFQVEDCDLATRSELLALHPEAHEFIEYLTKDN</sequence>
<dbReference type="Proteomes" id="UP001497512">
    <property type="component" value="Chromosome 14"/>
</dbReference>
<dbReference type="Gene3D" id="2.60.120.10">
    <property type="entry name" value="Jelly Rolls"/>
    <property type="match status" value="1"/>
</dbReference>
<evidence type="ECO:0000313" key="3">
    <source>
        <dbReference type="Proteomes" id="UP001497512"/>
    </source>
</evidence>
<dbReference type="InterPro" id="IPR009327">
    <property type="entry name" value="Cupin_DUF985"/>
</dbReference>
<organism evidence="2 3">
    <name type="scientific">Sphagnum troendelagicum</name>
    <dbReference type="NCBI Taxonomy" id="128251"/>
    <lineage>
        <taxon>Eukaryota</taxon>
        <taxon>Viridiplantae</taxon>
        <taxon>Streptophyta</taxon>
        <taxon>Embryophyta</taxon>
        <taxon>Bryophyta</taxon>
        <taxon>Sphagnophytina</taxon>
        <taxon>Sphagnopsida</taxon>
        <taxon>Sphagnales</taxon>
        <taxon>Sphagnaceae</taxon>
        <taxon>Sphagnum</taxon>
    </lineage>
</organism>